<accession>A0A6I4XJR1</accession>
<dbReference type="EMBL" id="WVTI01000438">
    <property type="protein sequence ID" value="MXS28035.1"/>
    <property type="molecule type" value="Genomic_DNA"/>
</dbReference>
<protein>
    <submittedName>
        <fullName evidence="1">Primosomal protein N</fullName>
    </submittedName>
</protein>
<feature type="non-terminal residue" evidence="1">
    <location>
        <position position="144"/>
    </location>
</feature>
<comment type="caution">
    <text evidence="1">The sequence shown here is derived from an EMBL/GenBank/DDBJ whole genome shotgun (WGS) entry which is preliminary data.</text>
</comment>
<proteinExistence type="predicted"/>
<name>A0A6I4XJR1_ENTGA</name>
<feature type="non-terminal residue" evidence="1">
    <location>
        <position position="1"/>
    </location>
</feature>
<evidence type="ECO:0000313" key="2">
    <source>
        <dbReference type="Proteomes" id="UP000439965"/>
    </source>
</evidence>
<sequence>LQTMLPSVMRADYQKYIYLTDELSEELQDQLFYGLEEISWDQAQERGLLPQLMALRKQQKVDIRYEVTTRNKVKMVRFIQAAKEFEQLEEIRLGLRKGAKKKEQLLYYLQRLGTEKVTAVKEMKELGFSTALLNEAAKNGWLTF</sequence>
<reference evidence="1 2" key="1">
    <citation type="submission" date="2019-04" db="EMBL/GenBank/DDBJ databases">
        <title>Step-wise assembly of the neonatal virome modulated by breast feeding.</title>
        <authorList>
            <person name="Liang G."/>
            <person name="Bushman F."/>
        </authorList>
    </citation>
    <scope>NUCLEOTIDE SEQUENCE [LARGE SCALE GENOMIC DNA]</scope>
    <source>
        <strain evidence="1 2">E3404</strain>
    </source>
</reference>
<dbReference type="Proteomes" id="UP000439965">
    <property type="component" value="Unassembled WGS sequence"/>
</dbReference>
<gene>
    <name evidence="1" type="ORF">GTI89_18500</name>
</gene>
<organism evidence="1 2">
    <name type="scientific">Enterococcus gallinarum</name>
    <dbReference type="NCBI Taxonomy" id="1353"/>
    <lineage>
        <taxon>Bacteria</taxon>
        <taxon>Bacillati</taxon>
        <taxon>Bacillota</taxon>
        <taxon>Bacilli</taxon>
        <taxon>Lactobacillales</taxon>
        <taxon>Enterococcaceae</taxon>
        <taxon>Enterococcus</taxon>
    </lineage>
</organism>
<evidence type="ECO:0000313" key="1">
    <source>
        <dbReference type="EMBL" id="MXS28035.1"/>
    </source>
</evidence>
<dbReference type="AlphaFoldDB" id="A0A6I4XJR1"/>